<dbReference type="InterPro" id="IPR046947">
    <property type="entry name" value="LytR-like"/>
</dbReference>
<keyword evidence="2" id="KW-0238">DNA-binding</keyword>
<reference evidence="2 3" key="2">
    <citation type="submission" date="2009-02" db="EMBL/GenBank/DDBJ databases">
        <title>Draft genome sequence of Holdemania filiformis DSM 12042.</title>
        <authorList>
            <person name="Sudarsanam P."/>
            <person name="Ley R."/>
            <person name="Guruge J."/>
            <person name="Turnbaugh P.J."/>
            <person name="Mahowald M."/>
            <person name="Liep D."/>
            <person name="Gordon J."/>
        </authorList>
    </citation>
    <scope>NUCLEOTIDE SEQUENCE [LARGE SCALE GENOMIC DNA]</scope>
    <source>
        <strain evidence="2 3">DSM 12042</strain>
    </source>
</reference>
<feature type="domain" description="HTH LytTR-type" evidence="1">
    <location>
        <begin position="41"/>
        <end position="145"/>
    </location>
</feature>
<dbReference type="Pfam" id="PF04397">
    <property type="entry name" value="LytTR"/>
    <property type="match status" value="1"/>
</dbReference>
<sequence>MRVSIRKVAVPQEEQVVLECMALTPDFVDIQNYCLAKGRSLSGESEGRQRPVYYDEIYYIEAVGEKVFACTANEEVEVKTRLYKLEEQLADFKFVRCSKAFLISLLKIESIRPALNGRYCARMKNGEDVIISRKYARAVRRSIKEALSWSSENI</sequence>
<dbReference type="AlphaFoldDB" id="B9Y8E6"/>
<dbReference type="InterPro" id="IPR007492">
    <property type="entry name" value="LytTR_DNA-bd_dom"/>
</dbReference>
<dbReference type="EMBL" id="ACCF01000120">
    <property type="protein sequence ID" value="EEF67762.1"/>
    <property type="molecule type" value="Genomic_DNA"/>
</dbReference>
<evidence type="ECO:0000313" key="2">
    <source>
        <dbReference type="EMBL" id="EEF67762.1"/>
    </source>
</evidence>
<accession>B9Y8E6</accession>
<dbReference type="PANTHER" id="PTHR37299">
    <property type="entry name" value="TRANSCRIPTIONAL REGULATOR-RELATED"/>
    <property type="match status" value="1"/>
</dbReference>
<protein>
    <submittedName>
        <fullName evidence="2">LytTr DNA-binding domain protein</fullName>
    </submittedName>
</protein>
<organism evidence="2 3">
    <name type="scientific">Holdemania filiformis DSM 12042</name>
    <dbReference type="NCBI Taxonomy" id="545696"/>
    <lineage>
        <taxon>Bacteria</taxon>
        <taxon>Bacillati</taxon>
        <taxon>Bacillota</taxon>
        <taxon>Erysipelotrichia</taxon>
        <taxon>Erysipelotrichales</taxon>
        <taxon>Erysipelotrichaceae</taxon>
        <taxon>Holdemania</taxon>
    </lineage>
</organism>
<dbReference type="GO" id="GO:0000156">
    <property type="term" value="F:phosphorelay response regulator activity"/>
    <property type="evidence" value="ECO:0007669"/>
    <property type="project" value="InterPro"/>
</dbReference>
<dbReference type="GO" id="GO:0003677">
    <property type="term" value="F:DNA binding"/>
    <property type="evidence" value="ECO:0007669"/>
    <property type="project" value="UniProtKB-KW"/>
</dbReference>
<dbReference type="eggNOG" id="COG3279">
    <property type="taxonomic scope" value="Bacteria"/>
</dbReference>
<dbReference type="SMART" id="SM00850">
    <property type="entry name" value="LytTR"/>
    <property type="match status" value="1"/>
</dbReference>
<evidence type="ECO:0000259" key="1">
    <source>
        <dbReference type="PROSITE" id="PS50930"/>
    </source>
</evidence>
<proteinExistence type="predicted"/>
<dbReference type="Gene3D" id="2.40.50.1020">
    <property type="entry name" value="LytTr DNA-binding domain"/>
    <property type="match status" value="1"/>
</dbReference>
<dbReference type="PROSITE" id="PS50930">
    <property type="entry name" value="HTH_LYTTR"/>
    <property type="match status" value="1"/>
</dbReference>
<dbReference type="STRING" id="545696.HOLDEFILI_02093"/>
<dbReference type="Proteomes" id="UP000005950">
    <property type="component" value="Unassembled WGS sequence"/>
</dbReference>
<reference evidence="2 3" key="1">
    <citation type="submission" date="2008-12" db="EMBL/GenBank/DDBJ databases">
        <authorList>
            <person name="Fulton L."/>
            <person name="Clifton S."/>
            <person name="Fulton B."/>
            <person name="Xu J."/>
            <person name="Minx P."/>
            <person name="Pepin K.H."/>
            <person name="Johnson M."/>
            <person name="Bhonagiri V."/>
            <person name="Nash W.E."/>
            <person name="Mardis E.R."/>
            <person name="Wilson R.K."/>
        </authorList>
    </citation>
    <scope>NUCLEOTIDE SEQUENCE [LARGE SCALE GENOMIC DNA]</scope>
    <source>
        <strain evidence="2 3">DSM 12042</strain>
    </source>
</reference>
<name>B9Y8E6_9FIRM</name>
<comment type="caution">
    <text evidence="2">The sequence shown here is derived from an EMBL/GenBank/DDBJ whole genome shotgun (WGS) entry which is preliminary data.</text>
</comment>
<dbReference type="HOGENOM" id="CLU_106729_0_0_9"/>
<evidence type="ECO:0000313" key="3">
    <source>
        <dbReference type="Proteomes" id="UP000005950"/>
    </source>
</evidence>
<dbReference type="PANTHER" id="PTHR37299:SF1">
    <property type="entry name" value="STAGE 0 SPORULATION PROTEIN A HOMOLOG"/>
    <property type="match status" value="1"/>
</dbReference>
<dbReference type="RefSeq" id="WP_006059281.1">
    <property type="nucleotide sequence ID" value="NZ_GG657556.1"/>
</dbReference>
<gene>
    <name evidence="2" type="ORF">HOLDEFILI_02093</name>
</gene>
<dbReference type="OrthoDB" id="9808614at2"/>